<dbReference type="OrthoDB" id="9802991at2"/>
<dbReference type="GO" id="GO:0016787">
    <property type="term" value="F:hydrolase activity"/>
    <property type="evidence" value="ECO:0007669"/>
    <property type="project" value="UniProtKB-KW"/>
</dbReference>
<feature type="domain" description="Metallo-beta-lactamase" evidence="5">
    <location>
        <begin position="12"/>
        <end position="204"/>
    </location>
</feature>
<dbReference type="Pfam" id="PF00753">
    <property type="entry name" value="Lactamase_B"/>
    <property type="match status" value="1"/>
</dbReference>
<keyword evidence="7" id="KW-1185">Reference proteome</keyword>
<comment type="cofactor">
    <cofactor evidence="1">
        <name>Zn(2+)</name>
        <dbReference type="ChEBI" id="CHEBI:29105"/>
    </cofactor>
</comment>
<name>A0A249K983_9ACTN</name>
<dbReference type="RefSeq" id="WP_095672369.1">
    <property type="nucleotide sequence ID" value="NZ_CP016771.1"/>
</dbReference>
<evidence type="ECO:0000256" key="2">
    <source>
        <dbReference type="ARBA" id="ARBA00022723"/>
    </source>
</evidence>
<evidence type="ECO:0000313" key="7">
    <source>
        <dbReference type="Proteomes" id="UP000217171"/>
    </source>
</evidence>
<gene>
    <name evidence="6" type="ORF">B1s21160_02915</name>
</gene>
<keyword evidence="2" id="KW-0479">Metal-binding</keyword>
<dbReference type="InterPro" id="IPR036866">
    <property type="entry name" value="RibonucZ/Hydroxyglut_hydro"/>
</dbReference>
<dbReference type="SUPFAM" id="SSF56281">
    <property type="entry name" value="Metallo-hydrolase/oxidoreductase"/>
    <property type="match status" value="1"/>
</dbReference>
<keyword evidence="4" id="KW-0862">Zinc</keyword>
<dbReference type="KEGG" id="nhi:B1s21160_02915"/>
<accession>A0A249K983</accession>
<evidence type="ECO:0000259" key="5">
    <source>
        <dbReference type="SMART" id="SM00849"/>
    </source>
</evidence>
<protein>
    <submittedName>
        <fullName evidence="6">Hydrolase</fullName>
    </submittedName>
</protein>
<dbReference type="AlphaFoldDB" id="A0A249K983"/>
<dbReference type="Gene3D" id="3.60.15.10">
    <property type="entry name" value="Ribonuclease Z/Hydroxyacylglutathione hydrolase-like"/>
    <property type="match status" value="1"/>
</dbReference>
<dbReference type="PANTHER" id="PTHR46233:SF3">
    <property type="entry name" value="HYDROXYACYLGLUTATHIONE HYDROLASE GLOC"/>
    <property type="match status" value="1"/>
</dbReference>
<dbReference type="GO" id="GO:0046872">
    <property type="term" value="F:metal ion binding"/>
    <property type="evidence" value="ECO:0007669"/>
    <property type="project" value="UniProtKB-KW"/>
</dbReference>
<proteinExistence type="predicted"/>
<evidence type="ECO:0000256" key="4">
    <source>
        <dbReference type="ARBA" id="ARBA00022833"/>
    </source>
</evidence>
<evidence type="ECO:0000256" key="1">
    <source>
        <dbReference type="ARBA" id="ARBA00001947"/>
    </source>
</evidence>
<dbReference type="CDD" id="cd06262">
    <property type="entry name" value="metallo-hydrolase-like_MBL-fold"/>
    <property type="match status" value="1"/>
</dbReference>
<dbReference type="Proteomes" id="UP000217171">
    <property type="component" value="Chromosome"/>
</dbReference>
<dbReference type="PANTHER" id="PTHR46233">
    <property type="entry name" value="HYDROXYACYLGLUTATHIONE HYDROLASE GLOC"/>
    <property type="match status" value="1"/>
</dbReference>
<dbReference type="InterPro" id="IPR001279">
    <property type="entry name" value="Metallo-B-lactamas"/>
</dbReference>
<reference evidence="6 7" key="1">
    <citation type="submission" date="2016-07" db="EMBL/GenBank/DDBJ databases">
        <title>High microdiversification within the ubiquitous acI lineage of Actinobacteria.</title>
        <authorList>
            <person name="Neuenschwander S.M."/>
            <person name="Salcher M."/>
            <person name="Ghai R."/>
            <person name="Pernthaler J."/>
        </authorList>
    </citation>
    <scope>NUCLEOTIDE SEQUENCE [LARGE SCALE GENOMIC DNA]</scope>
    <source>
        <strain evidence="6">MMS-21-160</strain>
    </source>
</reference>
<dbReference type="InterPro" id="IPR051453">
    <property type="entry name" value="MBL_Glyoxalase_II"/>
</dbReference>
<dbReference type="EMBL" id="CP016771">
    <property type="protein sequence ID" value="ASY13289.1"/>
    <property type="molecule type" value="Genomic_DNA"/>
</dbReference>
<organism evidence="6 7">
    <name type="scientific">Candidatus Nanopelagicus hibericus</name>
    <dbReference type="NCBI Taxonomy" id="1884915"/>
    <lineage>
        <taxon>Bacteria</taxon>
        <taxon>Bacillati</taxon>
        <taxon>Actinomycetota</taxon>
        <taxon>Actinomycetes</taxon>
        <taxon>Candidatus Nanopelagicales</taxon>
        <taxon>Candidatus Nanopelagicaceae</taxon>
        <taxon>Candidatus Nanopelagicus</taxon>
    </lineage>
</organism>
<evidence type="ECO:0000313" key="6">
    <source>
        <dbReference type="EMBL" id="ASY13289.1"/>
    </source>
</evidence>
<dbReference type="SMART" id="SM00849">
    <property type="entry name" value="Lactamase_B"/>
    <property type="match status" value="1"/>
</dbReference>
<keyword evidence="3 6" id="KW-0378">Hydrolase</keyword>
<evidence type="ECO:0000256" key="3">
    <source>
        <dbReference type="ARBA" id="ARBA00022801"/>
    </source>
</evidence>
<sequence length="230" mass="25141">MLVDRVVAPYFETNCWVLATQPASECIIVDPGMARPNLVRTIVDMVNEHKLKPVAVLITHGHLDHFFSVLPLTIEIPMRTYITGADRFLLSNPMGALDSGGVSEQFLSAFGSKNFKEPSDVIELDDFSTFQIAGLSITSIFAPGHTKGSVIFTIDNQQLISGDVLFAGGIGRTDLPTGSAADMRKTLRERVLTLPDGLNVLPGHGGQTTIAIERMRNPYLQDDFLDQKGR</sequence>